<protein>
    <recommendedName>
        <fullName evidence="2 7">Glutamate racemase</fullName>
        <ecNumber evidence="2 7">5.1.1.3</ecNumber>
    </recommendedName>
</protein>
<evidence type="ECO:0000256" key="4">
    <source>
        <dbReference type="ARBA" id="ARBA00022984"/>
    </source>
</evidence>
<dbReference type="GO" id="GO:0008360">
    <property type="term" value="P:regulation of cell shape"/>
    <property type="evidence" value="ECO:0007669"/>
    <property type="project" value="UniProtKB-KW"/>
</dbReference>
<dbReference type="GO" id="GO:0071555">
    <property type="term" value="P:cell wall organization"/>
    <property type="evidence" value="ECO:0007669"/>
    <property type="project" value="UniProtKB-KW"/>
</dbReference>
<dbReference type="UniPathway" id="UPA00219"/>
<name>A0A3D8P451_9THEO</name>
<dbReference type="InterPro" id="IPR001920">
    <property type="entry name" value="Asp/Glu_race"/>
</dbReference>
<dbReference type="Pfam" id="PF01177">
    <property type="entry name" value="Asp_Glu_race"/>
    <property type="match status" value="1"/>
</dbReference>
<dbReference type="GO" id="GO:0008881">
    <property type="term" value="F:glutamate racemase activity"/>
    <property type="evidence" value="ECO:0007669"/>
    <property type="project" value="UniProtKB-UniRule"/>
</dbReference>
<keyword evidence="4 7" id="KW-0573">Peptidoglycan synthesis</keyword>
<keyword evidence="3 7" id="KW-0133">Cell shape</keyword>
<dbReference type="OrthoDB" id="9801055at2"/>
<dbReference type="Proteomes" id="UP000256329">
    <property type="component" value="Unassembled WGS sequence"/>
</dbReference>
<dbReference type="EC" id="5.1.1.3" evidence="2 7"/>
<dbReference type="InterPro" id="IPR015942">
    <property type="entry name" value="Asp/Glu/hydantoin_racemase"/>
</dbReference>
<dbReference type="HAMAP" id="MF_00258">
    <property type="entry name" value="Glu_racemase"/>
    <property type="match status" value="1"/>
</dbReference>
<feature type="binding site" evidence="7">
    <location>
        <begin position="43"/>
        <end position="44"/>
    </location>
    <ligand>
        <name>substrate</name>
    </ligand>
</feature>
<comment type="function">
    <text evidence="7">Provides the (R)-glutamate required for cell wall biosynthesis.</text>
</comment>
<dbReference type="GO" id="GO:0009252">
    <property type="term" value="P:peptidoglycan biosynthetic process"/>
    <property type="evidence" value="ECO:0007669"/>
    <property type="project" value="UniProtKB-UniRule"/>
</dbReference>
<evidence type="ECO:0000256" key="3">
    <source>
        <dbReference type="ARBA" id="ARBA00022960"/>
    </source>
</evidence>
<evidence type="ECO:0000256" key="2">
    <source>
        <dbReference type="ARBA" id="ARBA00013090"/>
    </source>
</evidence>
<feature type="binding site" evidence="7">
    <location>
        <begin position="75"/>
        <end position="76"/>
    </location>
    <ligand>
        <name>substrate</name>
    </ligand>
</feature>
<keyword evidence="9" id="KW-1185">Reference proteome</keyword>
<organism evidence="8 9">
    <name type="scientific">Ammonifex thiophilus</name>
    <dbReference type="NCBI Taxonomy" id="444093"/>
    <lineage>
        <taxon>Bacteria</taxon>
        <taxon>Bacillati</taxon>
        <taxon>Bacillota</taxon>
        <taxon>Clostridia</taxon>
        <taxon>Thermoanaerobacterales</taxon>
        <taxon>Thermoanaerobacteraceae</taxon>
        <taxon>Ammonifex</taxon>
    </lineage>
</organism>
<evidence type="ECO:0000313" key="8">
    <source>
        <dbReference type="EMBL" id="RDV81816.1"/>
    </source>
</evidence>
<keyword evidence="5 7" id="KW-0413">Isomerase</keyword>
<dbReference type="AlphaFoldDB" id="A0A3D8P451"/>
<proteinExistence type="inferred from homology"/>
<dbReference type="PROSITE" id="PS00924">
    <property type="entry name" value="ASP_GLU_RACEMASE_2"/>
    <property type="match status" value="1"/>
</dbReference>
<dbReference type="InterPro" id="IPR033134">
    <property type="entry name" value="Asp/Glu_racemase_AS_2"/>
</dbReference>
<sequence length="265" mass="28687">MADARPIGLFDSGVGGLTVLAQVVRLLPHESVVYFADTLNLPYGDKTPAELVALGDRIIRFLLAQGVKCVVFACNTSSSISLEVLRRRYPVPMLGLLQAGARMALKSSRQGRIGVLATAATVKSKAYEKAIKDLCPRAQVFSQAAPRLVPLIERGEIDTPETEAVLRDYLKPLKEAGIDTLIFGCTHYPFLAPLVSSFMGPEVVLVDPAVAVAEELKELLRRRGLLANSAPSHRVFVSGDPENFDRLARRLYPGSLPPAVRVEAG</sequence>
<comment type="pathway">
    <text evidence="7">Cell wall biogenesis; peptidoglycan biosynthesis.</text>
</comment>
<comment type="caution">
    <text evidence="8">The sequence shown here is derived from an EMBL/GenBank/DDBJ whole genome shotgun (WGS) entry which is preliminary data.</text>
</comment>
<dbReference type="SUPFAM" id="SSF53681">
    <property type="entry name" value="Aspartate/glutamate racemase"/>
    <property type="match status" value="2"/>
</dbReference>
<feature type="binding site" evidence="7">
    <location>
        <begin position="11"/>
        <end position="12"/>
    </location>
    <ligand>
        <name>substrate</name>
    </ligand>
</feature>
<dbReference type="EMBL" id="QSLN01000014">
    <property type="protein sequence ID" value="RDV81816.1"/>
    <property type="molecule type" value="Genomic_DNA"/>
</dbReference>
<dbReference type="NCBIfam" id="TIGR00067">
    <property type="entry name" value="glut_race"/>
    <property type="match status" value="1"/>
</dbReference>
<feature type="active site" description="Proton donor/acceptor" evidence="7">
    <location>
        <position position="74"/>
    </location>
</feature>
<feature type="active site" description="Proton donor/acceptor" evidence="7">
    <location>
        <position position="185"/>
    </location>
</feature>
<accession>A0A3D8P451</accession>
<evidence type="ECO:0000256" key="6">
    <source>
        <dbReference type="ARBA" id="ARBA00023316"/>
    </source>
</evidence>
<reference evidence="8 9" key="1">
    <citation type="submission" date="2018-08" db="EMBL/GenBank/DDBJ databases">
        <title>Form III RuBisCO-mediated autotrophy in Thermodesulfobium bacteria.</title>
        <authorList>
            <person name="Toshchakov S.V."/>
            <person name="Kublanov I.V."/>
            <person name="Frolov E."/>
            <person name="Bonch-Osmolovskaya E.A."/>
            <person name="Tourova T.P."/>
            <person name="Chernych N.A."/>
            <person name="Lebedinsky A.V."/>
        </authorList>
    </citation>
    <scope>NUCLEOTIDE SEQUENCE [LARGE SCALE GENOMIC DNA]</scope>
    <source>
        <strain evidence="8 9">SR</strain>
    </source>
</reference>
<comment type="catalytic activity">
    <reaction evidence="1 7">
        <text>L-glutamate = D-glutamate</text>
        <dbReference type="Rhea" id="RHEA:12813"/>
        <dbReference type="ChEBI" id="CHEBI:29985"/>
        <dbReference type="ChEBI" id="CHEBI:29986"/>
        <dbReference type="EC" id="5.1.1.3"/>
    </reaction>
</comment>
<gene>
    <name evidence="7" type="primary">murI</name>
    <name evidence="8" type="ORF">DXX99_08520</name>
</gene>
<keyword evidence="6 7" id="KW-0961">Cell wall biogenesis/degradation</keyword>
<evidence type="ECO:0000313" key="9">
    <source>
        <dbReference type="Proteomes" id="UP000256329"/>
    </source>
</evidence>
<dbReference type="FunFam" id="3.40.50.1860:FF:000001">
    <property type="entry name" value="Glutamate racemase"/>
    <property type="match status" value="1"/>
</dbReference>
<evidence type="ECO:0000256" key="1">
    <source>
        <dbReference type="ARBA" id="ARBA00001602"/>
    </source>
</evidence>
<dbReference type="PANTHER" id="PTHR21198">
    <property type="entry name" value="GLUTAMATE RACEMASE"/>
    <property type="match status" value="1"/>
</dbReference>
<dbReference type="Gene3D" id="3.40.50.1860">
    <property type="match status" value="2"/>
</dbReference>
<dbReference type="InterPro" id="IPR004391">
    <property type="entry name" value="Glu_race"/>
</dbReference>
<evidence type="ECO:0000256" key="5">
    <source>
        <dbReference type="ARBA" id="ARBA00023235"/>
    </source>
</evidence>
<comment type="similarity">
    <text evidence="7">Belongs to the aspartate/glutamate racemases family.</text>
</comment>
<dbReference type="RefSeq" id="WP_115793072.1">
    <property type="nucleotide sequence ID" value="NZ_QSLN01000014.1"/>
</dbReference>
<evidence type="ECO:0000256" key="7">
    <source>
        <dbReference type="HAMAP-Rule" id="MF_00258"/>
    </source>
</evidence>
<feature type="binding site" evidence="7">
    <location>
        <begin position="186"/>
        <end position="187"/>
    </location>
    <ligand>
        <name>substrate</name>
    </ligand>
</feature>
<dbReference type="PANTHER" id="PTHR21198:SF2">
    <property type="entry name" value="GLUTAMATE RACEMASE"/>
    <property type="match status" value="1"/>
</dbReference>